<dbReference type="PANTHER" id="PTHR43215:SF14">
    <property type="entry name" value="RADIAL SPOKE HEAD 1 HOMOLOG"/>
    <property type="match status" value="1"/>
</dbReference>
<dbReference type="SMART" id="SM00698">
    <property type="entry name" value="MORN"/>
    <property type="match status" value="4"/>
</dbReference>
<feature type="compositionally biased region" description="Basic and acidic residues" evidence="2">
    <location>
        <begin position="216"/>
        <end position="227"/>
    </location>
</feature>
<dbReference type="SUPFAM" id="SSF82185">
    <property type="entry name" value="Histone H3 K4-specific methyltransferase SET7/9 N-terminal domain"/>
    <property type="match status" value="1"/>
</dbReference>
<dbReference type="PANTHER" id="PTHR43215">
    <property type="entry name" value="RADIAL SPOKE HEAD 1 HOMOLOG"/>
    <property type="match status" value="1"/>
</dbReference>
<feature type="region of interest" description="Disordered" evidence="2">
    <location>
        <begin position="210"/>
        <end position="235"/>
    </location>
</feature>
<proteinExistence type="predicted"/>
<evidence type="ECO:0000256" key="2">
    <source>
        <dbReference type="SAM" id="MobiDB-lite"/>
    </source>
</evidence>
<evidence type="ECO:0008006" key="4">
    <source>
        <dbReference type="Google" id="ProtNLM"/>
    </source>
</evidence>
<accession>A0A7S1AS77</accession>
<dbReference type="Gene3D" id="2.20.110.10">
    <property type="entry name" value="Histone H3 K4-specific methyltransferase SET7/9 N-terminal domain"/>
    <property type="match status" value="2"/>
</dbReference>
<dbReference type="GO" id="GO:0005829">
    <property type="term" value="C:cytosol"/>
    <property type="evidence" value="ECO:0007669"/>
    <property type="project" value="TreeGrafter"/>
</dbReference>
<gene>
    <name evidence="3" type="ORF">NSCI0253_LOCUS37790</name>
</gene>
<sequence>MKEETPGTIPHSYLRQALEQAEGVLNSPRSSCLIEALKTPRSACPLPSSGAATTPPFSPPVSQPGSPRPAEEGKRNEVDVDYVGHKLGDAKHGSGRLRMADCIYEGDFKDDYKHGVGMLTWDDGRRYHGQFAYGRFSGNAVMSWPDGRRYCGQYVEDVKHGEGTFTWADGRRYQGQWRSGKRDGVGVYTTAKGDTRTGLWQVDRPITWDTAGPVSRSREPQGLERGVDGAQSFRV</sequence>
<name>A0A7S1AS77_NOCSC</name>
<evidence type="ECO:0000313" key="3">
    <source>
        <dbReference type="EMBL" id="CAD8863435.1"/>
    </source>
</evidence>
<dbReference type="AlphaFoldDB" id="A0A7S1AS77"/>
<dbReference type="InterPro" id="IPR003409">
    <property type="entry name" value="MORN"/>
</dbReference>
<reference evidence="3" key="1">
    <citation type="submission" date="2021-01" db="EMBL/GenBank/DDBJ databases">
        <authorList>
            <person name="Corre E."/>
            <person name="Pelletier E."/>
            <person name="Niang G."/>
            <person name="Scheremetjew M."/>
            <person name="Finn R."/>
            <person name="Kale V."/>
            <person name="Holt S."/>
            <person name="Cochrane G."/>
            <person name="Meng A."/>
            <person name="Brown T."/>
            <person name="Cohen L."/>
        </authorList>
    </citation>
    <scope>NUCLEOTIDE SEQUENCE</scope>
</reference>
<dbReference type="EMBL" id="HBFQ01053041">
    <property type="protein sequence ID" value="CAD8863435.1"/>
    <property type="molecule type" value="Transcribed_RNA"/>
</dbReference>
<evidence type="ECO:0000256" key="1">
    <source>
        <dbReference type="ARBA" id="ARBA00022737"/>
    </source>
</evidence>
<keyword evidence="1" id="KW-0677">Repeat</keyword>
<dbReference type="Pfam" id="PF02493">
    <property type="entry name" value="MORN"/>
    <property type="match status" value="5"/>
</dbReference>
<feature type="region of interest" description="Disordered" evidence="2">
    <location>
        <begin position="43"/>
        <end position="77"/>
    </location>
</feature>
<protein>
    <recommendedName>
        <fullName evidence="4">MORN repeat-containing protein 5</fullName>
    </recommendedName>
</protein>
<organism evidence="3">
    <name type="scientific">Noctiluca scintillans</name>
    <name type="common">Sea sparkle</name>
    <name type="synonym">Red tide dinoflagellate</name>
    <dbReference type="NCBI Taxonomy" id="2966"/>
    <lineage>
        <taxon>Eukaryota</taxon>
        <taxon>Sar</taxon>
        <taxon>Alveolata</taxon>
        <taxon>Dinophyceae</taxon>
        <taxon>Noctilucales</taxon>
        <taxon>Noctilucaceae</taxon>
        <taxon>Noctiluca</taxon>
    </lineage>
</organism>